<proteinExistence type="predicted"/>
<reference evidence="1 2" key="1">
    <citation type="submission" date="2018-11" db="EMBL/GenBank/DDBJ databases">
        <title>Sequencing the genomes of 1000 actinobacteria strains.</title>
        <authorList>
            <person name="Klenk H.-P."/>
        </authorList>
    </citation>
    <scope>NUCLEOTIDE SEQUENCE [LARGE SCALE GENOMIC DNA]</scope>
    <source>
        <strain evidence="1 2">DSM 44781</strain>
    </source>
</reference>
<accession>A0A3N4S8X2</accession>
<comment type="caution">
    <text evidence="1">The sequence shown here is derived from an EMBL/GenBank/DDBJ whole genome shotgun (WGS) entry which is preliminary data.</text>
</comment>
<dbReference type="Proteomes" id="UP000266906">
    <property type="component" value="Unassembled WGS sequence"/>
</dbReference>
<organism evidence="1 2">
    <name type="scientific">Kitasatospora cineracea</name>
    <dbReference type="NCBI Taxonomy" id="88074"/>
    <lineage>
        <taxon>Bacteria</taxon>
        <taxon>Bacillati</taxon>
        <taxon>Actinomycetota</taxon>
        <taxon>Actinomycetes</taxon>
        <taxon>Kitasatosporales</taxon>
        <taxon>Streptomycetaceae</taxon>
        <taxon>Kitasatospora</taxon>
    </lineage>
</organism>
<name>A0A3N4S8X2_9ACTN</name>
<protein>
    <submittedName>
        <fullName evidence="1">Uncharacterized protein</fullName>
    </submittedName>
</protein>
<dbReference type="EMBL" id="RKQG01000001">
    <property type="protein sequence ID" value="RPE36977.1"/>
    <property type="molecule type" value="Genomic_DNA"/>
</dbReference>
<sequence length="263" mass="30009">MSHYQMLVVLPPTPPDRYYQETAARLAPYRIELEVPQYRDYAAERPQDEGWVRGMWENGTLPDRDGLSWAEVAETVNRRLDQPPGDPNHVYVDEAGRGYFLSTYNPRAEWDYYSLHQQDGPYLLHLPEAAGDPRLLVHDDYEPDPERDRLHGLPHRCDGGPRGLLDFEALREAHARTIGRRHDEWVASGGPQPCWPFPFTPDRAENLALARASALPGYALLRMDGSWSDIRRRGDSAAYWQETNDHLDALDPDAVVLAVSCHS</sequence>
<evidence type="ECO:0000313" key="2">
    <source>
        <dbReference type="Proteomes" id="UP000266906"/>
    </source>
</evidence>
<dbReference type="AlphaFoldDB" id="A0A3N4S8X2"/>
<keyword evidence="2" id="KW-1185">Reference proteome</keyword>
<gene>
    <name evidence="1" type="ORF">EDD38_5359</name>
</gene>
<dbReference type="RefSeq" id="WP_123819802.1">
    <property type="nucleotide sequence ID" value="NZ_RKQG01000001.1"/>
</dbReference>
<evidence type="ECO:0000313" key="1">
    <source>
        <dbReference type="EMBL" id="RPE36977.1"/>
    </source>
</evidence>